<dbReference type="PANTHER" id="PTHR11606:SF13">
    <property type="entry name" value="GLUTAMATE DEHYDROGENASE 1, MITOCHONDRIAL"/>
    <property type="match status" value="1"/>
</dbReference>
<keyword evidence="6" id="KW-0547">Nucleotide-binding</keyword>
<feature type="domain" description="Glutamate/phenylalanine/leucine/valine/L-tryptophan dehydrogenase C-terminal" evidence="9">
    <location>
        <begin position="183"/>
        <end position="415"/>
    </location>
</feature>
<feature type="active site" description="Proton donor" evidence="5">
    <location>
        <position position="106"/>
    </location>
</feature>
<dbReference type="PRINTS" id="PR00082">
    <property type="entry name" value="GLFDHDRGNASE"/>
</dbReference>
<dbReference type="SMART" id="SM00839">
    <property type="entry name" value="ELFV_dehydrog"/>
    <property type="match status" value="1"/>
</dbReference>
<dbReference type="InterPro" id="IPR006095">
    <property type="entry name" value="Glu/Leu/Phe/Val/Trp_DH"/>
</dbReference>
<dbReference type="GO" id="GO:0004352">
    <property type="term" value="F:glutamate dehydrogenase (NAD+) activity"/>
    <property type="evidence" value="ECO:0007669"/>
    <property type="project" value="TreeGrafter"/>
</dbReference>
<evidence type="ECO:0000313" key="10">
    <source>
        <dbReference type="EMBL" id="SHH61220.1"/>
    </source>
</evidence>
<comment type="similarity">
    <text evidence="1 4 8">Belongs to the Glu/Leu/Phe/Val dehydrogenases family.</text>
</comment>
<dbReference type="Pfam" id="PF00208">
    <property type="entry name" value="ELFV_dehydrog"/>
    <property type="match status" value="1"/>
</dbReference>
<feature type="binding site" evidence="6">
    <location>
        <position position="190"/>
    </location>
    <ligand>
        <name>NAD(+)</name>
        <dbReference type="ChEBI" id="CHEBI:57540"/>
    </ligand>
</feature>
<dbReference type="AlphaFoldDB" id="A0A1M5UE55"/>
<evidence type="ECO:0000256" key="2">
    <source>
        <dbReference type="ARBA" id="ARBA00011643"/>
    </source>
</evidence>
<dbReference type="Gene3D" id="3.40.50.10860">
    <property type="entry name" value="Leucine Dehydrogenase, chain A, domain 1"/>
    <property type="match status" value="1"/>
</dbReference>
<dbReference type="InterPro" id="IPR006096">
    <property type="entry name" value="Glu/Leu/Phe/Val/Trp_DH_C"/>
</dbReference>
<dbReference type="InterPro" id="IPR006097">
    <property type="entry name" value="Glu/Leu/Phe/Val/Trp_DH_dimer"/>
</dbReference>
<dbReference type="EMBL" id="FQWV01000010">
    <property type="protein sequence ID" value="SHH61220.1"/>
    <property type="molecule type" value="Genomic_DNA"/>
</dbReference>
<dbReference type="InterPro" id="IPR033922">
    <property type="entry name" value="NAD_bind_Glu_DH"/>
</dbReference>
<dbReference type="PANTHER" id="PTHR11606">
    <property type="entry name" value="GLUTAMATE DEHYDROGENASE"/>
    <property type="match status" value="1"/>
</dbReference>
<gene>
    <name evidence="10" type="ORF">SAMN05443636_2996</name>
</gene>
<dbReference type="SUPFAM" id="SSF53223">
    <property type="entry name" value="Aminoacid dehydrogenase-like, N-terminal domain"/>
    <property type="match status" value="1"/>
</dbReference>
<feature type="binding site" evidence="6">
    <location>
        <position position="221"/>
    </location>
    <ligand>
        <name>NAD(+)</name>
        <dbReference type="ChEBI" id="CHEBI:57540"/>
    </ligand>
</feature>
<dbReference type="PIRSF" id="PIRSF000185">
    <property type="entry name" value="Glu_DH"/>
    <property type="match status" value="1"/>
</dbReference>
<evidence type="ECO:0000256" key="3">
    <source>
        <dbReference type="ARBA" id="ARBA00023002"/>
    </source>
</evidence>
<dbReference type="InterPro" id="IPR036291">
    <property type="entry name" value="NAD(P)-bd_dom_sf"/>
</dbReference>
<evidence type="ECO:0000256" key="7">
    <source>
        <dbReference type="PIRSR" id="PIRSR000185-3"/>
    </source>
</evidence>
<reference evidence="10 11" key="1">
    <citation type="submission" date="2016-11" db="EMBL/GenBank/DDBJ databases">
        <authorList>
            <person name="Jaros S."/>
            <person name="Januszkiewicz K."/>
            <person name="Wedrychowicz H."/>
        </authorList>
    </citation>
    <scope>NUCLEOTIDE SEQUENCE [LARGE SCALE GENOMIC DNA]</scope>
    <source>
        <strain evidence="10 11">DSM 9297</strain>
    </source>
</reference>
<feature type="binding site" evidence="6">
    <location>
        <position position="94"/>
    </location>
    <ligand>
        <name>substrate</name>
    </ligand>
</feature>
<evidence type="ECO:0000313" key="11">
    <source>
        <dbReference type="Proteomes" id="UP000184357"/>
    </source>
</evidence>
<dbReference type="PROSITE" id="PS00074">
    <property type="entry name" value="GLFV_DEHYDROGENASE"/>
    <property type="match status" value="1"/>
</dbReference>
<dbReference type="InterPro" id="IPR046346">
    <property type="entry name" value="Aminoacid_DH-like_N_sf"/>
</dbReference>
<dbReference type="Proteomes" id="UP000184357">
    <property type="component" value="Unassembled WGS sequence"/>
</dbReference>
<protein>
    <recommendedName>
        <fullName evidence="4">Glutamate dehydrogenase</fullName>
    </recommendedName>
</protein>
<dbReference type="RefSeq" id="WP_073311047.1">
    <property type="nucleotide sequence ID" value="NZ_FQWV01000010.1"/>
</dbReference>
<dbReference type="InterPro" id="IPR033524">
    <property type="entry name" value="Glu/Leu/Phe/Val_DH_AS"/>
</dbReference>
<dbReference type="InterPro" id="IPR014362">
    <property type="entry name" value="Glu_DH"/>
</dbReference>
<evidence type="ECO:0000256" key="6">
    <source>
        <dbReference type="PIRSR" id="PIRSR000185-2"/>
    </source>
</evidence>
<accession>A0A1M5UE55</accession>
<sequence length="418" mass="45682">MTDQANPFESLQEQIDDAAAHLDVADDVLERLKHPERVLGLNLSVELDDGSLDRFRAFRSEFNGDRGPYKGGIRYHPGVTRDEVKALSGWMVYKCAVVDIPYGGGKGGIVVDPADYSAAEIERLTRSFAEELRPFIGEDTDIPAPDVNTGQREMNWIKDTYETLENTTEPGVVTGKSLESGGSEGRVEATGRSTMLTAREAFDYLDKEIEGASVAVQGYGNAGHIAAYLIEDLGANVVAVSDSSGAVYAEDGLDARDVKRHKNETGSVSGYADADEEFSNENLLTMDVDLLVPAALENAIDGDLARDVHADVIVEAANGPLTPEADDVLTEADVHVFPDILANAGGVTVSYFEWVQNRQRFYWTEERVNEELERHIVSAFDDLTECYESLDLPSFRTAAYVVAIQRVVDAFTDGGNWP</sequence>
<dbReference type="SUPFAM" id="SSF51735">
    <property type="entry name" value="NAD(P)-binding Rossmann-fold domains"/>
    <property type="match status" value="1"/>
</dbReference>
<name>A0A1M5UE55_9EURY</name>
<dbReference type="Gene3D" id="3.40.50.720">
    <property type="entry name" value="NAD(P)-binding Rossmann-like Domain"/>
    <property type="match status" value="1"/>
</dbReference>
<feature type="binding site" evidence="6">
    <location>
        <position position="70"/>
    </location>
    <ligand>
        <name>substrate</name>
    </ligand>
</feature>
<feature type="binding site" evidence="6">
    <location>
        <position position="350"/>
    </location>
    <ligand>
        <name>substrate</name>
    </ligand>
</feature>
<dbReference type="CDD" id="cd01076">
    <property type="entry name" value="NAD_bind_1_Glu_DH"/>
    <property type="match status" value="1"/>
</dbReference>
<keyword evidence="6" id="KW-0520">NAD</keyword>
<evidence type="ECO:0000256" key="5">
    <source>
        <dbReference type="PIRSR" id="PIRSR000185-1"/>
    </source>
</evidence>
<dbReference type="Pfam" id="PF02812">
    <property type="entry name" value="ELFV_dehydrog_N"/>
    <property type="match status" value="1"/>
</dbReference>
<organism evidence="10 11">
    <name type="scientific">Halobaculum gomorrense</name>
    <dbReference type="NCBI Taxonomy" id="43928"/>
    <lineage>
        <taxon>Archaea</taxon>
        <taxon>Methanobacteriati</taxon>
        <taxon>Methanobacteriota</taxon>
        <taxon>Stenosarchaea group</taxon>
        <taxon>Halobacteria</taxon>
        <taxon>Halobacteriales</taxon>
        <taxon>Haloferacaceae</taxon>
        <taxon>Halobaculum</taxon>
    </lineage>
</organism>
<keyword evidence="11" id="KW-1185">Reference proteome</keyword>
<comment type="subunit">
    <text evidence="2">Homohexamer.</text>
</comment>
<dbReference type="STRING" id="43928.SAMN05443636_2996"/>
<dbReference type="OrthoDB" id="6425at2157"/>
<proteinExistence type="inferred from homology"/>
<keyword evidence="3 4" id="KW-0560">Oxidoreductase</keyword>
<dbReference type="GO" id="GO:0000166">
    <property type="term" value="F:nucleotide binding"/>
    <property type="evidence" value="ECO:0007669"/>
    <property type="project" value="UniProtKB-KW"/>
</dbReference>
<evidence type="ECO:0000259" key="9">
    <source>
        <dbReference type="SMART" id="SM00839"/>
    </source>
</evidence>
<dbReference type="GO" id="GO:0006538">
    <property type="term" value="P:L-glutamate catabolic process"/>
    <property type="evidence" value="ECO:0007669"/>
    <property type="project" value="TreeGrafter"/>
</dbReference>
<evidence type="ECO:0000256" key="8">
    <source>
        <dbReference type="RuleBase" id="RU004417"/>
    </source>
</evidence>
<evidence type="ECO:0000256" key="4">
    <source>
        <dbReference type="PIRNR" id="PIRNR000185"/>
    </source>
</evidence>
<evidence type="ECO:0000256" key="1">
    <source>
        <dbReference type="ARBA" id="ARBA00006382"/>
    </source>
</evidence>
<feature type="site" description="Important for catalysis" evidence="7">
    <location>
        <position position="146"/>
    </location>
</feature>